<gene>
    <name evidence="4" type="ORF">HK103_004807</name>
</gene>
<dbReference type="GO" id="GO:0005737">
    <property type="term" value="C:cytoplasm"/>
    <property type="evidence" value="ECO:0007669"/>
    <property type="project" value="TreeGrafter"/>
</dbReference>
<dbReference type="EMBL" id="JADGKB010000040">
    <property type="protein sequence ID" value="KAJ3257253.1"/>
    <property type="molecule type" value="Genomic_DNA"/>
</dbReference>
<organism evidence="4 5">
    <name type="scientific">Boothiomyces macroporosus</name>
    <dbReference type="NCBI Taxonomy" id="261099"/>
    <lineage>
        <taxon>Eukaryota</taxon>
        <taxon>Fungi</taxon>
        <taxon>Fungi incertae sedis</taxon>
        <taxon>Chytridiomycota</taxon>
        <taxon>Chytridiomycota incertae sedis</taxon>
        <taxon>Chytridiomycetes</taxon>
        <taxon>Rhizophydiales</taxon>
        <taxon>Terramycetaceae</taxon>
        <taxon>Boothiomyces</taxon>
    </lineage>
</organism>
<dbReference type="PANTHER" id="PTHR10612">
    <property type="entry name" value="APOLIPOPROTEIN D"/>
    <property type="match status" value="1"/>
</dbReference>
<accession>A0AAD5UG77</accession>
<evidence type="ECO:0000256" key="2">
    <source>
        <dbReference type="PIRNR" id="PIRNR036893"/>
    </source>
</evidence>
<name>A0AAD5UG77_9FUNG</name>
<proteinExistence type="inferred from homology"/>
<evidence type="ECO:0000256" key="1">
    <source>
        <dbReference type="ARBA" id="ARBA00006889"/>
    </source>
</evidence>
<keyword evidence="2" id="KW-0732">Signal</keyword>
<reference evidence="4" key="1">
    <citation type="submission" date="2020-05" db="EMBL/GenBank/DDBJ databases">
        <title>Phylogenomic resolution of chytrid fungi.</title>
        <authorList>
            <person name="Stajich J.E."/>
            <person name="Amses K."/>
            <person name="Simmons R."/>
            <person name="Seto K."/>
            <person name="Myers J."/>
            <person name="Bonds A."/>
            <person name="Quandt C.A."/>
            <person name="Barry K."/>
            <person name="Liu P."/>
            <person name="Grigoriev I."/>
            <person name="Longcore J.E."/>
            <person name="James T.Y."/>
        </authorList>
    </citation>
    <scope>NUCLEOTIDE SEQUENCE</scope>
    <source>
        <strain evidence="4">PLAUS21</strain>
    </source>
</reference>
<comment type="similarity">
    <text evidence="1 2">Belongs to the calycin superfamily. Lipocalin family.</text>
</comment>
<dbReference type="PIRSF" id="PIRSF036893">
    <property type="entry name" value="Lipocalin_ApoD"/>
    <property type="match status" value="1"/>
</dbReference>
<dbReference type="InterPro" id="IPR000566">
    <property type="entry name" value="Lipocln_cytosolic_FA-bd_dom"/>
</dbReference>
<feature type="domain" description="Lipocalin/cytosolic fatty-acid binding" evidence="3">
    <location>
        <begin position="40"/>
        <end position="201"/>
    </location>
</feature>
<evidence type="ECO:0000259" key="3">
    <source>
        <dbReference type="Pfam" id="PF08212"/>
    </source>
</evidence>
<protein>
    <recommendedName>
        <fullName evidence="3">Lipocalin/cytosolic fatty-acid binding domain-containing protein</fullName>
    </recommendedName>
</protein>
<dbReference type="InterPro" id="IPR047202">
    <property type="entry name" value="Lipocalin_Blc-like_dom"/>
</dbReference>
<dbReference type="SUPFAM" id="SSF50814">
    <property type="entry name" value="Lipocalins"/>
    <property type="match status" value="1"/>
</dbReference>
<evidence type="ECO:0000313" key="4">
    <source>
        <dbReference type="EMBL" id="KAJ3257253.1"/>
    </source>
</evidence>
<comment type="caution">
    <text evidence="4">The sequence shown here is derived from an EMBL/GenBank/DDBJ whole genome shotgun (WGS) entry which is preliminary data.</text>
</comment>
<dbReference type="Pfam" id="PF08212">
    <property type="entry name" value="Lipocalin_2"/>
    <property type="match status" value="1"/>
</dbReference>
<keyword evidence="5" id="KW-1185">Reference proteome</keyword>
<evidence type="ECO:0000313" key="5">
    <source>
        <dbReference type="Proteomes" id="UP001210925"/>
    </source>
</evidence>
<dbReference type="AlphaFoldDB" id="A0AAD5UG77"/>
<dbReference type="GO" id="GO:0006629">
    <property type="term" value="P:lipid metabolic process"/>
    <property type="evidence" value="ECO:0007669"/>
    <property type="project" value="TreeGrafter"/>
</dbReference>
<dbReference type="Gene3D" id="2.40.128.20">
    <property type="match status" value="1"/>
</dbReference>
<feature type="chain" id="PRO_5041785569" description="Lipocalin/cytosolic fatty-acid binding domain-containing protein" evidence="2">
    <location>
        <begin position="19"/>
        <end position="216"/>
    </location>
</feature>
<dbReference type="Proteomes" id="UP001210925">
    <property type="component" value="Unassembled WGS sequence"/>
</dbReference>
<dbReference type="PANTHER" id="PTHR10612:SF34">
    <property type="entry name" value="APOLIPOPROTEIN D"/>
    <property type="match status" value="1"/>
</dbReference>
<sequence length="216" mass="23421">MQFTTFAAISALCHSTLATAVSSSSGLTPLCNEPTQLCNIDPSKYIGDWYEIGRTAIIRGTFESGCDCVQAKYAFKPDGDIQVTNTCVKNQKYSTIVGNAHPLSPSELKVTFSPAGFNGGIGTFFQNLIPGPNYVVKNVWTDADGNYERALIVSPLYIPGIEKYTESIWILSRNSSIPQADIDESLAYATAAGFHPVQSKWEPTDQTTCAKYVPGN</sequence>
<dbReference type="CDD" id="cd19438">
    <property type="entry name" value="lipocalin_Blc-like"/>
    <property type="match status" value="1"/>
</dbReference>
<dbReference type="InterPro" id="IPR022271">
    <property type="entry name" value="Lipocalin_ApoD"/>
</dbReference>
<feature type="signal peptide" evidence="2">
    <location>
        <begin position="1"/>
        <end position="18"/>
    </location>
</feature>
<dbReference type="GO" id="GO:0000302">
    <property type="term" value="P:response to reactive oxygen species"/>
    <property type="evidence" value="ECO:0007669"/>
    <property type="project" value="TreeGrafter"/>
</dbReference>
<dbReference type="InterPro" id="IPR012674">
    <property type="entry name" value="Calycin"/>
</dbReference>